<reference evidence="1" key="1">
    <citation type="submission" date="2022-08" db="EMBL/GenBank/DDBJ databases">
        <title>Genome Sequence of Lecanicillium fungicola.</title>
        <authorList>
            <person name="Buettner E."/>
        </authorList>
    </citation>
    <scope>NUCLEOTIDE SEQUENCE</scope>
    <source>
        <strain evidence="1">Babe33</strain>
    </source>
</reference>
<gene>
    <name evidence="1" type="ORF">NQ176_g27</name>
</gene>
<proteinExistence type="predicted"/>
<accession>A0ACC1NZJ9</accession>
<dbReference type="EMBL" id="JANJQO010000001">
    <property type="protein sequence ID" value="KAJ2984334.1"/>
    <property type="molecule type" value="Genomic_DNA"/>
</dbReference>
<sequence>MKVAGCSLVLLCAASRTALATKPNFIFIITDDQDSQLDSVDHQPAVQKHFIAEGTTFAKHFCTVSLCCPSRVSLLTGKAAHNTNVTDVKPPWGGYPKFVSQGLNDDYLPLWLQEAGYNTYYTGKLMNNLGIRTYQNPPPRGWTRSHFLLDPNTYVYNNAYFTLDNQKWQSCPGQYSTDLIAKRSLEFLKEAIESTGPFFLGIAPIAPHSELTDAFREPVPADRHKDLFPNAKVPRAKNFNPNKPGSASYFKNLPKLNNSQMEYLDNFYKRRIQALQAVDELVEGIIQAMQEYPVVLDNTYLIYTSDNGFHLGQHRLPAGKTCSIEEDINVPLIIRGPGIARGETVTFPTSHTDLAPTFLKLANIPLREDFDGSPIPVKSEDQVGSAVKSEHINIEYWGHGLVEGTAFEGLAGVFEKNSYKALRIVGEGYEFMYSVWCNGDHELYDMKRDPFQTLNVYGKQPQGSPFNISQLTTRLDTLLLTLKNCKADSCRHPWKTIFPSDEVTGLQDALKNSYDNFFASQPGVSFDECVLGYMPELEGPFGPKVYEDAHWQSVDINDEHWI</sequence>
<dbReference type="Proteomes" id="UP001143910">
    <property type="component" value="Unassembled WGS sequence"/>
</dbReference>
<protein>
    <submittedName>
        <fullName evidence="1">Uncharacterized protein</fullName>
    </submittedName>
</protein>
<evidence type="ECO:0000313" key="2">
    <source>
        <dbReference type="Proteomes" id="UP001143910"/>
    </source>
</evidence>
<name>A0ACC1NZJ9_9HYPO</name>
<evidence type="ECO:0000313" key="1">
    <source>
        <dbReference type="EMBL" id="KAJ2984334.1"/>
    </source>
</evidence>
<keyword evidence="2" id="KW-1185">Reference proteome</keyword>
<organism evidence="1 2">
    <name type="scientific">Zarea fungicola</name>
    <dbReference type="NCBI Taxonomy" id="93591"/>
    <lineage>
        <taxon>Eukaryota</taxon>
        <taxon>Fungi</taxon>
        <taxon>Dikarya</taxon>
        <taxon>Ascomycota</taxon>
        <taxon>Pezizomycotina</taxon>
        <taxon>Sordariomycetes</taxon>
        <taxon>Hypocreomycetidae</taxon>
        <taxon>Hypocreales</taxon>
        <taxon>Cordycipitaceae</taxon>
        <taxon>Zarea</taxon>
    </lineage>
</organism>
<comment type="caution">
    <text evidence="1">The sequence shown here is derived from an EMBL/GenBank/DDBJ whole genome shotgun (WGS) entry which is preliminary data.</text>
</comment>